<dbReference type="Proteomes" id="UP001232992">
    <property type="component" value="Unassembled WGS sequence"/>
</dbReference>
<dbReference type="InterPro" id="IPR036097">
    <property type="entry name" value="HisK_dim/P_sf"/>
</dbReference>
<dbReference type="Gene3D" id="3.30.565.10">
    <property type="entry name" value="Histidine kinase-like ATPase, C-terminal domain"/>
    <property type="match status" value="1"/>
</dbReference>
<accession>A0ABT7BVV9</accession>
<feature type="domain" description="Histidine kinase" evidence="7">
    <location>
        <begin position="403"/>
        <end position="656"/>
    </location>
</feature>
<evidence type="ECO:0000256" key="5">
    <source>
        <dbReference type="ARBA" id="ARBA00023012"/>
    </source>
</evidence>
<gene>
    <name evidence="8" type="ORF">PMH09_07030</name>
</gene>
<evidence type="ECO:0000256" key="2">
    <source>
        <dbReference type="ARBA" id="ARBA00012438"/>
    </source>
</evidence>
<dbReference type="EMBL" id="JAQOSQ010000005">
    <property type="protein sequence ID" value="MDJ1182947.1"/>
    <property type="molecule type" value="Genomic_DNA"/>
</dbReference>
<dbReference type="InterPro" id="IPR005467">
    <property type="entry name" value="His_kinase_dom"/>
</dbReference>
<evidence type="ECO:0000259" key="7">
    <source>
        <dbReference type="PROSITE" id="PS50109"/>
    </source>
</evidence>
<dbReference type="SMART" id="SM00065">
    <property type="entry name" value="GAF"/>
    <property type="match status" value="2"/>
</dbReference>
<dbReference type="Gene3D" id="3.30.450.40">
    <property type="match status" value="2"/>
</dbReference>
<keyword evidence="9" id="KW-1185">Reference proteome</keyword>
<evidence type="ECO:0000256" key="3">
    <source>
        <dbReference type="ARBA" id="ARBA00022553"/>
    </source>
</evidence>
<dbReference type="InterPro" id="IPR036890">
    <property type="entry name" value="HATPase_C_sf"/>
</dbReference>
<dbReference type="PANTHER" id="PTHR43065:SF50">
    <property type="entry name" value="HISTIDINE KINASE"/>
    <property type="match status" value="1"/>
</dbReference>
<dbReference type="PANTHER" id="PTHR43065">
    <property type="entry name" value="SENSOR HISTIDINE KINASE"/>
    <property type="match status" value="1"/>
</dbReference>
<reference evidence="8 9" key="1">
    <citation type="submission" date="2023-01" db="EMBL/GenBank/DDBJ databases">
        <title>Novel diversity within Roseofilum (Cyanobacteria; Desertifilaceae) from marine benthic mats with descriptions of four novel species.</title>
        <authorList>
            <person name="Wang Y."/>
            <person name="Berthold D.E."/>
            <person name="Hu J."/>
            <person name="Lefler F.W."/>
            <person name="Laughinghouse H.D. IV."/>
        </authorList>
    </citation>
    <scope>NUCLEOTIDE SEQUENCE [LARGE SCALE GENOMIC DNA]</scope>
    <source>
        <strain evidence="8 9">BLCC-M143</strain>
    </source>
</reference>
<comment type="catalytic activity">
    <reaction evidence="1">
        <text>ATP + protein L-histidine = ADP + protein N-phospho-L-histidine.</text>
        <dbReference type="EC" id="2.7.13.3"/>
    </reaction>
</comment>
<dbReference type="Pfam" id="PF01590">
    <property type="entry name" value="GAF"/>
    <property type="match status" value="2"/>
</dbReference>
<evidence type="ECO:0000256" key="1">
    <source>
        <dbReference type="ARBA" id="ARBA00000085"/>
    </source>
</evidence>
<keyword evidence="3" id="KW-0597">Phosphoprotein</keyword>
<dbReference type="CDD" id="cd00082">
    <property type="entry name" value="HisKA"/>
    <property type="match status" value="1"/>
</dbReference>
<evidence type="ECO:0000313" key="9">
    <source>
        <dbReference type="Proteomes" id="UP001232992"/>
    </source>
</evidence>
<dbReference type="SUPFAM" id="SSF55781">
    <property type="entry name" value="GAF domain-like"/>
    <property type="match status" value="2"/>
</dbReference>
<sequence>MNPSAADATVPTSCASELCPLSRLGAEIGKTLGKGGDLPTLLEQCTQILYAQLNAIGVRVWTFDRESQLLELQALSGAISENDPFPASISLGISAIGFIAARQKPYCTNKTPNDVCIGASQWILQHNVQAFAGYPLIVEDRLLGVLAVFGSHEFSQLLYESLDWITDAIALAIDRTWARAELISRREGLLFELASQIRKSLDLNTILDTAVEEIRNLLQIDRCLFLWCIFAKGDLNSRVPPILTVTHESKEERLTSLLGDYPLAHVNELVETFKQLEIARINDTRLNSENSFYCAELLTQFGVTSELLVPLATHTGQLGAIVCSQCDRARVWSDSEVELLRGACNQLAIAIDQSELYTQTRAAAFHAQMQAQQLEQTVEKLKHTQAQLVQTEKMSGLGQMIAGIAHEINNPVNFINGNLMHASNYIRALLGVLDMYGKHYPEPNGEIAEELEDIDVEFLREDLPQLLDSMQIGVDRISKIVLSLRNFSRLDEADMKPVNIHEGIDNTLLILQHRIKPKGSFSGIEIIKNYGELPKVECHASQLNQVFMNIIGNGIDALEESLGKKQIKITTEVGDLQTWNVPHVVIHISDNGTGMTDTVRRKLFDPFFTTKPVGKGTGLGMSISYQIVVEKHKGLIECCSELGKGTRFSIEIPIHGA</sequence>
<name>A0ABT7BVV9_9CYAN</name>
<keyword evidence="6" id="KW-0175">Coiled coil</keyword>
<dbReference type="SUPFAM" id="SSF55874">
    <property type="entry name" value="ATPase domain of HSP90 chaperone/DNA topoisomerase II/histidine kinase"/>
    <property type="match status" value="1"/>
</dbReference>
<dbReference type="InterPro" id="IPR003018">
    <property type="entry name" value="GAF"/>
</dbReference>
<dbReference type="InterPro" id="IPR003594">
    <property type="entry name" value="HATPase_dom"/>
</dbReference>
<protein>
    <recommendedName>
        <fullName evidence="2">histidine kinase</fullName>
        <ecNumber evidence="2">2.7.13.3</ecNumber>
    </recommendedName>
</protein>
<dbReference type="EC" id="2.7.13.3" evidence="2"/>
<evidence type="ECO:0000256" key="6">
    <source>
        <dbReference type="SAM" id="Coils"/>
    </source>
</evidence>
<feature type="coiled-coil region" evidence="6">
    <location>
        <begin position="364"/>
        <end position="394"/>
    </location>
</feature>
<dbReference type="SMART" id="SM00388">
    <property type="entry name" value="HisKA"/>
    <property type="match status" value="1"/>
</dbReference>
<dbReference type="Pfam" id="PF02518">
    <property type="entry name" value="HATPase_c"/>
    <property type="match status" value="1"/>
</dbReference>
<evidence type="ECO:0000313" key="8">
    <source>
        <dbReference type="EMBL" id="MDJ1182947.1"/>
    </source>
</evidence>
<evidence type="ECO:0000256" key="4">
    <source>
        <dbReference type="ARBA" id="ARBA00022777"/>
    </source>
</evidence>
<dbReference type="SUPFAM" id="SSF47384">
    <property type="entry name" value="Homodimeric domain of signal transducing histidine kinase"/>
    <property type="match status" value="1"/>
</dbReference>
<organism evidence="8 9">
    <name type="scientific">Roseofilum casamattae BLCC-M143</name>
    <dbReference type="NCBI Taxonomy" id="3022442"/>
    <lineage>
        <taxon>Bacteria</taxon>
        <taxon>Bacillati</taxon>
        <taxon>Cyanobacteriota</taxon>
        <taxon>Cyanophyceae</taxon>
        <taxon>Desertifilales</taxon>
        <taxon>Desertifilaceae</taxon>
        <taxon>Roseofilum</taxon>
        <taxon>Roseofilum casamattae</taxon>
    </lineage>
</organism>
<proteinExistence type="predicted"/>
<dbReference type="InterPro" id="IPR003661">
    <property type="entry name" value="HisK_dim/P_dom"/>
</dbReference>
<comment type="caution">
    <text evidence="8">The sequence shown here is derived from an EMBL/GenBank/DDBJ whole genome shotgun (WGS) entry which is preliminary data.</text>
</comment>
<dbReference type="RefSeq" id="WP_283757599.1">
    <property type="nucleotide sequence ID" value="NZ_JAQOSQ010000005.1"/>
</dbReference>
<dbReference type="Gene3D" id="1.10.287.130">
    <property type="match status" value="1"/>
</dbReference>
<keyword evidence="4" id="KW-0808">Transferase</keyword>
<dbReference type="PRINTS" id="PR00344">
    <property type="entry name" value="BCTRLSENSOR"/>
</dbReference>
<dbReference type="PROSITE" id="PS50109">
    <property type="entry name" value="HIS_KIN"/>
    <property type="match status" value="1"/>
</dbReference>
<dbReference type="InterPro" id="IPR004358">
    <property type="entry name" value="Sig_transdc_His_kin-like_C"/>
</dbReference>
<dbReference type="InterPro" id="IPR029016">
    <property type="entry name" value="GAF-like_dom_sf"/>
</dbReference>
<dbReference type="SMART" id="SM00387">
    <property type="entry name" value="HATPase_c"/>
    <property type="match status" value="1"/>
</dbReference>
<keyword evidence="5" id="KW-0902">Two-component regulatory system</keyword>
<keyword evidence="4" id="KW-0418">Kinase</keyword>